<protein>
    <submittedName>
        <fullName evidence="1">Protein sprint isoform X2</fullName>
    </submittedName>
</protein>
<keyword evidence="2" id="KW-1185">Reference proteome</keyword>
<proteinExistence type="predicted"/>
<evidence type="ECO:0000313" key="1">
    <source>
        <dbReference type="EMBL" id="KAL2719265.1"/>
    </source>
</evidence>
<reference evidence="1 2" key="1">
    <citation type="journal article" date="2024" name="Ann. Entomol. Soc. Am.">
        <title>Genomic analyses of the southern and eastern yellowjacket wasps (Hymenoptera: Vespidae) reveal evolutionary signatures of social life.</title>
        <authorList>
            <person name="Catto M.A."/>
            <person name="Caine P.B."/>
            <person name="Orr S.E."/>
            <person name="Hunt B.G."/>
            <person name="Goodisman M.A.D."/>
        </authorList>
    </citation>
    <scope>NUCLEOTIDE SEQUENCE [LARGE SCALE GENOMIC DNA]</scope>
    <source>
        <strain evidence="1">233</strain>
        <tissue evidence="1">Head and thorax</tissue>
    </source>
</reference>
<comment type="caution">
    <text evidence="1">The sequence shown here is derived from an EMBL/GenBank/DDBJ whole genome shotgun (WGS) entry which is preliminary data.</text>
</comment>
<dbReference type="EMBL" id="JAUDFV010000151">
    <property type="protein sequence ID" value="KAL2719265.1"/>
    <property type="molecule type" value="Genomic_DNA"/>
</dbReference>
<evidence type="ECO:0000313" key="2">
    <source>
        <dbReference type="Proteomes" id="UP001607302"/>
    </source>
</evidence>
<name>A0ABD2AFG2_VESSQ</name>
<accession>A0ABD2AFG2</accession>
<dbReference type="AlphaFoldDB" id="A0ABD2AFG2"/>
<sequence>MNLYFALHCRMASPSFVLRISVPDKLHNSLNITTVPVWLNMNTRDNCSIFAHKIRCTNSQDCVYLNKTLIDHEYPHLRLFGMFAETIIAVFFTLLRL</sequence>
<dbReference type="Proteomes" id="UP001607302">
    <property type="component" value="Unassembled WGS sequence"/>
</dbReference>
<organism evidence="1 2">
    <name type="scientific">Vespula squamosa</name>
    <name type="common">Southern yellow jacket</name>
    <name type="synonym">Wasp</name>
    <dbReference type="NCBI Taxonomy" id="30214"/>
    <lineage>
        <taxon>Eukaryota</taxon>
        <taxon>Metazoa</taxon>
        <taxon>Ecdysozoa</taxon>
        <taxon>Arthropoda</taxon>
        <taxon>Hexapoda</taxon>
        <taxon>Insecta</taxon>
        <taxon>Pterygota</taxon>
        <taxon>Neoptera</taxon>
        <taxon>Endopterygota</taxon>
        <taxon>Hymenoptera</taxon>
        <taxon>Apocrita</taxon>
        <taxon>Aculeata</taxon>
        <taxon>Vespoidea</taxon>
        <taxon>Vespidae</taxon>
        <taxon>Vespinae</taxon>
        <taxon>Vespula</taxon>
    </lineage>
</organism>
<gene>
    <name evidence="1" type="ORF">V1478_011684</name>
</gene>